<dbReference type="SUPFAM" id="SSF57903">
    <property type="entry name" value="FYVE/PHD zinc finger"/>
    <property type="match status" value="1"/>
</dbReference>
<keyword evidence="3" id="KW-0862">Zinc</keyword>
<feature type="compositionally biased region" description="Polar residues" evidence="5">
    <location>
        <begin position="272"/>
        <end position="295"/>
    </location>
</feature>
<evidence type="ECO:0000256" key="4">
    <source>
        <dbReference type="PROSITE-ProRule" id="PRU00091"/>
    </source>
</evidence>
<dbReference type="Pfam" id="PF01363">
    <property type="entry name" value="FYVE"/>
    <property type="match status" value="1"/>
</dbReference>
<feature type="compositionally biased region" description="Low complexity" evidence="5">
    <location>
        <begin position="336"/>
        <end position="348"/>
    </location>
</feature>
<feature type="compositionally biased region" description="Polar residues" evidence="5">
    <location>
        <begin position="505"/>
        <end position="531"/>
    </location>
</feature>
<dbReference type="Gene3D" id="3.30.40.10">
    <property type="entry name" value="Zinc/RING finger domain, C3HC4 (zinc finger)"/>
    <property type="match status" value="1"/>
</dbReference>
<evidence type="ECO:0000313" key="8">
    <source>
        <dbReference type="Proteomes" id="UP000242287"/>
    </source>
</evidence>
<gene>
    <name evidence="7" type="ORF">AMATHDRAFT_4506</name>
</gene>
<dbReference type="InterPro" id="IPR017455">
    <property type="entry name" value="Znf_FYVE-rel"/>
</dbReference>
<name>A0A2A9NII3_9AGAR</name>
<keyword evidence="2 4" id="KW-0863">Zinc-finger</keyword>
<feature type="compositionally biased region" description="Pro residues" evidence="5">
    <location>
        <begin position="172"/>
        <end position="203"/>
    </location>
</feature>
<dbReference type="GO" id="GO:0008270">
    <property type="term" value="F:zinc ion binding"/>
    <property type="evidence" value="ECO:0007669"/>
    <property type="project" value="UniProtKB-KW"/>
</dbReference>
<dbReference type="PROSITE" id="PS50178">
    <property type="entry name" value="ZF_FYVE"/>
    <property type="match status" value="1"/>
</dbReference>
<dbReference type="OrthoDB" id="3045089at2759"/>
<evidence type="ECO:0000313" key="7">
    <source>
        <dbReference type="EMBL" id="PFH49888.1"/>
    </source>
</evidence>
<feature type="compositionally biased region" description="Basic and acidic residues" evidence="5">
    <location>
        <begin position="455"/>
        <end position="484"/>
    </location>
</feature>
<evidence type="ECO:0000256" key="2">
    <source>
        <dbReference type="ARBA" id="ARBA00022771"/>
    </source>
</evidence>
<feature type="region of interest" description="Disordered" evidence="5">
    <location>
        <begin position="147"/>
        <end position="382"/>
    </location>
</feature>
<accession>A0A2A9NII3</accession>
<dbReference type="STRING" id="703135.A0A2A9NII3"/>
<dbReference type="InterPro" id="IPR000306">
    <property type="entry name" value="Znf_FYVE"/>
</dbReference>
<dbReference type="InterPro" id="IPR011011">
    <property type="entry name" value="Znf_FYVE_PHD"/>
</dbReference>
<evidence type="ECO:0000256" key="1">
    <source>
        <dbReference type="ARBA" id="ARBA00022723"/>
    </source>
</evidence>
<reference evidence="7 8" key="1">
    <citation type="submission" date="2014-02" db="EMBL/GenBank/DDBJ databases">
        <title>Transposable element dynamics among asymbiotic and ectomycorrhizal Amanita fungi.</title>
        <authorList>
            <consortium name="DOE Joint Genome Institute"/>
            <person name="Hess J."/>
            <person name="Skrede I."/>
            <person name="Wolfe B."/>
            <person name="LaButti K."/>
            <person name="Ohm R.A."/>
            <person name="Grigoriev I.V."/>
            <person name="Pringle A."/>
        </authorList>
    </citation>
    <scope>NUCLEOTIDE SEQUENCE [LARGE SCALE GENOMIC DNA]</scope>
    <source>
        <strain evidence="7 8">SKay4041</strain>
    </source>
</reference>
<evidence type="ECO:0000259" key="6">
    <source>
        <dbReference type="PROSITE" id="PS50178"/>
    </source>
</evidence>
<feature type="compositionally biased region" description="Gly residues" evidence="5">
    <location>
        <begin position="488"/>
        <end position="499"/>
    </location>
</feature>
<dbReference type="EMBL" id="KZ302017">
    <property type="protein sequence ID" value="PFH49888.1"/>
    <property type="molecule type" value="Genomic_DNA"/>
</dbReference>
<evidence type="ECO:0000256" key="5">
    <source>
        <dbReference type="SAM" id="MobiDB-lite"/>
    </source>
</evidence>
<feature type="compositionally biased region" description="Pro residues" evidence="5">
    <location>
        <begin position="221"/>
        <end position="232"/>
    </location>
</feature>
<feature type="compositionally biased region" description="Low complexity" evidence="5">
    <location>
        <begin position="233"/>
        <end position="262"/>
    </location>
</feature>
<feature type="domain" description="FYVE-type" evidence="6">
    <location>
        <begin position="20"/>
        <end position="84"/>
    </location>
</feature>
<dbReference type="Proteomes" id="UP000242287">
    <property type="component" value="Unassembled WGS sequence"/>
</dbReference>
<keyword evidence="1" id="KW-0479">Metal-binding</keyword>
<dbReference type="SMART" id="SM00064">
    <property type="entry name" value="FYVE"/>
    <property type="match status" value="1"/>
</dbReference>
<evidence type="ECO:0000256" key="3">
    <source>
        <dbReference type="ARBA" id="ARBA00022833"/>
    </source>
</evidence>
<keyword evidence="8" id="KW-1185">Reference proteome</keyword>
<sequence length="553" mass="61322">MSDTGMPLLSGPPPPIENLRSNTNACRKCNKEFNVLFARSRKCNHCGYLYCPTCSDYQALMPRTGPETGYSVVPVCGFCIEHLTITAGGKGNLRSLPLSKLRKYATAYNIKIGHAVEKDDIIEAILNARGPNGCLSPENERYYRKYSVPDRSSGRPRSFFSRSNQQTQEGTPTPPQPPPPRPPQHSRPFPRPDLEPDYPPPQQQQPYHQHESFTHQEQYQYPPPPVPPPPGSRPQYYHPQSPPSQQEFQESFFQGPGPQYQHQHNHNNHYFVNTSSYASNNFQAPPQGYGSQADFSSFGVPPFPQPDLFTPPQPPSPPYASRPAQETRTPTPPLLFSPLSQPGSRTPQSSPPRQPSSRQRTASSAAHPSFSSTAPPSLDQLLDMSPDTIRTLSIGTLKAILFANHVTPGLILEKVDLVTRVVGLVDDERRERERQRRLNEEEEERERAMLREEMERRAREERQRQRHGRESGEHEYGNGHDRVDPNLGQGGGGGGGGGSSPYHYSESTTTSASGTNNKAGSTPPSKSSVTAERSGLCVICQDEEANIAIVDCG</sequence>
<feature type="compositionally biased region" description="Low complexity" evidence="5">
    <location>
        <begin position="155"/>
        <end position="171"/>
    </location>
</feature>
<feature type="compositionally biased region" description="Pro residues" evidence="5">
    <location>
        <begin position="301"/>
        <end position="320"/>
    </location>
</feature>
<dbReference type="InterPro" id="IPR013083">
    <property type="entry name" value="Znf_RING/FYVE/PHD"/>
</dbReference>
<proteinExistence type="predicted"/>
<feature type="compositionally biased region" description="Low complexity" evidence="5">
    <location>
        <begin position="355"/>
        <end position="366"/>
    </location>
</feature>
<feature type="region of interest" description="Disordered" evidence="5">
    <location>
        <begin position="455"/>
        <end position="533"/>
    </location>
</feature>
<organism evidence="7 8">
    <name type="scientific">Amanita thiersii Skay4041</name>
    <dbReference type="NCBI Taxonomy" id="703135"/>
    <lineage>
        <taxon>Eukaryota</taxon>
        <taxon>Fungi</taxon>
        <taxon>Dikarya</taxon>
        <taxon>Basidiomycota</taxon>
        <taxon>Agaricomycotina</taxon>
        <taxon>Agaricomycetes</taxon>
        <taxon>Agaricomycetidae</taxon>
        <taxon>Agaricales</taxon>
        <taxon>Pluteineae</taxon>
        <taxon>Amanitaceae</taxon>
        <taxon>Amanita</taxon>
    </lineage>
</organism>
<protein>
    <recommendedName>
        <fullName evidence="6">FYVE-type domain-containing protein</fullName>
    </recommendedName>
</protein>
<dbReference type="AlphaFoldDB" id="A0A2A9NII3"/>